<dbReference type="GeneID" id="89944461"/>
<accession>A0AAN7DIS8</accession>
<proteinExistence type="predicted"/>
<dbReference type="PANTHER" id="PTHR31635">
    <property type="entry name" value="REVERSE TRANSCRIPTASE DOMAIN-CONTAINING PROTEIN-RELATED"/>
    <property type="match status" value="1"/>
</dbReference>
<protein>
    <recommendedName>
        <fullName evidence="1">Reverse transcriptase domain-containing protein</fullName>
    </recommendedName>
</protein>
<dbReference type="AlphaFoldDB" id="A0AAN7DIS8"/>
<feature type="domain" description="Reverse transcriptase" evidence="1">
    <location>
        <begin position="94"/>
        <end position="384"/>
    </location>
</feature>
<dbReference type="EMBL" id="JASEJX010000013">
    <property type="protein sequence ID" value="KAK4517424.1"/>
    <property type="molecule type" value="Genomic_DNA"/>
</dbReference>
<evidence type="ECO:0000313" key="2">
    <source>
        <dbReference type="EMBL" id="KAK4517424.1"/>
    </source>
</evidence>
<name>A0AAN7DIS8_9FUNG</name>
<dbReference type="PANTHER" id="PTHR31635:SF196">
    <property type="entry name" value="REVERSE TRANSCRIPTASE DOMAIN-CONTAINING PROTEIN-RELATED"/>
    <property type="match status" value="1"/>
</dbReference>
<dbReference type="CDD" id="cd01650">
    <property type="entry name" value="RT_nLTR_like"/>
    <property type="match status" value="1"/>
</dbReference>
<dbReference type="RefSeq" id="XP_064684090.1">
    <property type="nucleotide sequence ID" value="XM_064820170.1"/>
</dbReference>
<dbReference type="Proteomes" id="UP001304243">
    <property type="component" value="Unassembled WGS sequence"/>
</dbReference>
<dbReference type="InterPro" id="IPR043502">
    <property type="entry name" value="DNA/RNA_pol_sf"/>
</dbReference>
<comment type="caution">
    <text evidence="2">The sequence shown here is derived from an EMBL/GenBank/DDBJ whole genome shotgun (WGS) entry which is preliminary data.</text>
</comment>
<dbReference type="PROSITE" id="PS50878">
    <property type="entry name" value="RT_POL"/>
    <property type="match status" value="1"/>
</dbReference>
<keyword evidence="3" id="KW-1185">Reference proteome</keyword>
<dbReference type="InterPro" id="IPR000477">
    <property type="entry name" value="RT_dom"/>
</dbReference>
<dbReference type="Pfam" id="PF00078">
    <property type="entry name" value="RVT_1"/>
    <property type="match status" value="1"/>
</dbReference>
<organism evidence="2 3">
    <name type="scientific">Mucor velutinosus</name>
    <dbReference type="NCBI Taxonomy" id="708070"/>
    <lineage>
        <taxon>Eukaryota</taxon>
        <taxon>Fungi</taxon>
        <taxon>Fungi incertae sedis</taxon>
        <taxon>Mucoromycota</taxon>
        <taxon>Mucoromycotina</taxon>
        <taxon>Mucoromycetes</taxon>
        <taxon>Mucorales</taxon>
        <taxon>Mucorineae</taxon>
        <taxon>Mucoraceae</taxon>
        <taxon>Mucor</taxon>
    </lineage>
</organism>
<sequence>MKSFAWHFYTDLYKADHVEPSDIEAYLDTVTFEKVLTVDEQQSLIDPITLDELLQQANRSTKATAPGSDGLAYPFLSLLFQMTRLKELVLRLYNDALKGIFLSSWHDLRIRLLPKKGLLALLKNWRPICLLGCDGKVFTRLLAHRMAPILGRIINPFQSGFLQQRFICDNGLALSMVLEEARAFHHKGAGILLDQEKAYDRVNADYLCAVLRRLGFPASFVSCVKSLFFGNSMYINVNGYFTSAVKQEGGIRQDDPLYPLLFDVALEPFLLSILQDTCFHGFKASNGASADMVSSRDPPAVKCLAYADDVCVLLRDELDLYRLQLHMANYAAVSNAKFNEDKSEAFSLSGCRSSAWVRAFEDMNVHTYHHQGSITAFRYLGLYFAYNHAQHAQTEEMLLNSVRTQCQIYGQRQLSLLGRVTIVNSLILSKVWYSLRMLKPTKRFVENVKSCVYQFVWKKKRPLLRKELIFLPKSRGGLAVLNPSLQQLILQKRWLNYLVEPQKCPSFLRPFMLYHVSLLPASSEFPYLAFVDAEYCKSSLIHKDLSIWHSIFAMYDYFDFSGLQQVDFLPVQTILQLPLHKLLIDLSDDHWLRRHPKQVPDL</sequence>
<reference evidence="2 3" key="1">
    <citation type="submission" date="2022-11" db="EMBL/GenBank/DDBJ databases">
        <title>Mucor velutinosus strain NIH1002 WGS.</title>
        <authorList>
            <person name="Subramanian P."/>
            <person name="Mullikin J.C."/>
            <person name="Segre J.A."/>
            <person name="Zelazny A.M."/>
        </authorList>
    </citation>
    <scope>NUCLEOTIDE SEQUENCE [LARGE SCALE GENOMIC DNA]</scope>
    <source>
        <strain evidence="2 3">NIH1002</strain>
    </source>
</reference>
<gene>
    <name evidence="2" type="ORF">ATC70_000759</name>
</gene>
<evidence type="ECO:0000313" key="3">
    <source>
        <dbReference type="Proteomes" id="UP001304243"/>
    </source>
</evidence>
<evidence type="ECO:0000259" key="1">
    <source>
        <dbReference type="PROSITE" id="PS50878"/>
    </source>
</evidence>
<dbReference type="SUPFAM" id="SSF56672">
    <property type="entry name" value="DNA/RNA polymerases"/>
    <property type="match status" value="1"/>
</dbReference>